<organism evidence="2 3">
    <name type="scientific">Renibacterium salmoninarum (strain ATCC 33209 / DSM 20767 / JCM 11484 / NBRC 15589 / NCIMB 2235)</name>
    <dbReference type="NCBI Taxonomy" id="288705"/>
    <lineage>
        <taxon>Bacteria</taxon>
        <taxon>Bacillati</taxon>
        <taxon>Actinomycetota</taxon>
        <taxon>Actinomycetes</taxon>
        <taxon>Micrococcales</taxon>
        <taxon>Micrococcaceae</taxon>
        <taxon>Renibacterium</taxon>
    </lineage>
</organism>
<dbReference type="STRING" id="288705.RSal33209_2634"/>
<dbReference type="HOGENOM" id="CLU_073055_0_0_11"/>
<name>A9WRS7_RENSM</name>
<dbReference type="SUPFAM" id="SSF52980">
    <property type="entry name" value="Restriction endonuclease-like"/>
    <property type="match status" value="1"/>
</dbReference>
<evidence type="ECO:0000259" key="1">
    <source>
        <dbReference type="Pfam" id="PF04480"/>
    </source>
</evidence>
<proteinExistence type="predicted"/>
<dbReference type="Gene3D" id="3.40.960.10">
    <property type="entry name" value="VSR Endonuclease"/>
    <property type="match status" value="1"/>
</dbReference>
<keyword evidence="3" id="KW-1185">Reference proteome</keyword>
<feature type="domain" description="DUF559" evidence="1">
    <location>
        <begin position="190"/>
        <end position="268"/>
    </location>
</feature>
<dbReference type="InterPro" id="IPR007569">
    <property type="entry name" value="DUF559"/>
</dbReference>
<evidence type="ECO:0000313" key="3">
    <source>
        <dbReference type="Proteomes" id="UP000002007"/>
    </source>
</evidence>
<dbReference type="Proteomes" id="UP000002007">
    <property type="component" value="Chromosome"/>
</dbReference>
<dbReference type="KEGG" id="rsa:RSal33209_2634"/>
<dbReference type="Pfam" id="PF04480">
    <property type="entry name" value="DUF559"/>
    <property type="match status" value="1"/>
</dbReference>
<dbReference type="InterPro" id="IPR011335">
    <property type="entry name" value="Restrct_endonuc-II-like"/>
</dbReference>
<dbReference type="RefSeq" id="WP_012246014.1">
    <property type="nucleotide sequence ID" value="NC_010168.1"/>
</dbReference>
<dbReference type="AlphaFoldDB" id="A9WRS7"/>
<evidence type="ECO:0000313" key="2">
    <source>
        <dbReference type="EMBL" id="ABY24359.1"/>
    </source>
</evidence>
<sequence length="278" mass="30497">MTMVPFLARRGGVARYQALRAAGFNRAEIEQSVRCGLVLRTAVGIYQLPAADASVALASLHAGRLTCVSAAAYYNLWQLTEHSKVHLQVKSGVPREGVVAHRTTRIPTQALMPLASLADVLLDALRCLPEAESLVMVQSAVGRGDIDREFLRVNLPGRRNAKARGVLDLAGGRADSVLEVLTRASFIRAGIRFEQHVLLPGVGEVDFLLEGFLIIELDGATHFAAQQIKKDRRRDNASAMGGYLVLRYYYDDVVHNPGKMLAQITKLLTMGRQLWQQA</sequence>
<dbReference type="eggNOG" id="COG2852">
    <property type="taxonomic scope" value="Bacteria"/>
</dbReference>
<accession>A9WRS7</accession>
<reference evidence="3" key="1">
    <citation type="journal article" date="2008" name="J. Bacteriol.">
        <title>Genome sequence of the fish pathogen Renibacterium salmoninarum suggests reductive evolution away from an environmental Arthrobacter ancestor.</title>
        <authorList>
            <person name="Wiens G.D."/>
            <person name="Rockey D.D."/>
            <person name="Wu Z."/>
            <person name="Chang J."/>
            <person name="Levy R."/>
            <person name="Crane S."/>
            <person name="Chen D.S."/>
            <person name="Capri G.R."/>
            <person name="Burnett J.R."/>
            <person name="Sudheesh P.S."/>
            <person name="Schipma M.J."/>
            <person name="Burd H."/>
            <person name="Bhattacharyya A."/>
            <person name="Rhodes L.D."/>
            <person name="Kaul R."/>
            <person name="Strom M.S."/>
        </authorList>
    </citation>
    <scope>NUCLEOTIDE SEQUENCE [LARGE SCALE GENOMIC DNA]</scope>
    <source>
        <strain evidence="3">ATCC 33209 / DSM 20767 / JCM 11484 / NBRC 15589 / NCIMB 2235</strain>
    </source>
</reference>
<gene>
    <name evidence="2" type="ordered locus">RSal33209_2634</name>
</gene>
<dbReference type="EMBL" id="CP000910">
    <property type="protein sequence ID" value="ABY24359.1"/>
    <property type="molecule type" value="Genomic_DNA"/>
</dbReference>
<protein>
    <recommendedName>
        <fullName evidence="1">DUF559 domain-containing protein</fullName>
    </recommendedName>
</protein>